<reference evidence="1 2" key="1">
    <citation type="submission" date="2017-04" db="EMBL/GenBank/DDBJ databases">
        <title>Genome Sequence of the Model Brown-Rot Fungus Postia placenta SB12.</title>
        <authorList>
            <consortium name="DOE Joint Genome Institute"/>
            <person name="Gaskell J."/>
            <person name="Kersten P."/>
            <person name="Larrondo L.F."/>
            <person name="Canessa P."/>
            <person name="Martinez D."/>
            <person name="Hibbett D."/>
            <person name="Schmoll M."/>
            <person name="Kubicek C.P."/>
            <person name="Martinez A.T."/>
            <person name="Yadav J."/>
            <person name="Master E."/>
            <person name="Magnuson J.K."/>
            <person name="James T."/>
            <person name="Yaver D."/>
            <person name="Berka R."/>
            <person name="Labutti K."/>
            <person name="Lipzen A."/>
            <person name="Aerts A."/>
            <person name="Barry K."/>
            <person name="Henrissat B."/>
            <person name="Blanchette R."/>
            <person name="Grigoriev I."/>
            <person name="Cullen D."/>
        </authorList>
    </citation>
    <scope>NUCLEOTIDE SEQUENCE [LARGE SCALE GENOMIC DNA]</scope>
    <source>
        <strain evidence="1 2">MAD-698-R-SB12</strain>
    </source>
</reference>
<dbReference type="STRING" id="670580.A0A1X6MI30"/>
<accession>A0A1X6MI30</accession>
<dbReference type="Pfam" id="PF18759">
    <property type="entry name" value="Plavaka"/>
    <property type="match status" value="1"/>
</dbReference>
<organism evidence="1 2">
    <name type="scientific">Postia placenta MAD-698-R-SB12</name>
    <dbReference type="NCBI Taxonomy" id="670580"/>
    <lineage>
        <taxon>Eukaryota</taxon>
        <taxon>Fungi</taxon>
        <taxon>Dikarya</taxon>
        <taxon>Basidiomycota</taxon>
        <taxon>Agaricomycotina</taxon>
        <taxon>Agaricomycetes</taxon>
        <taxon>Polyporales</taxon>
        <taxon>Adustoporiaceae</taxon>
        <taxon>Rhodonia</taxon>
    </lineage>
</organism>
<keyword evidence="2" id="KW-1185">Reference proteome</keyword>
<evidence type="ECO:0000313" key="1">
    <source>
        <dbReference type="EMBL" id="OSX55713.1"/>
    </source>
</evidence>
<dbReference type="Proteomes" id="UP000194127">
    <property type="component" value="Unassembled WGS sequence"/>
</dbReference>
<gene>
    <name evidence="1" type="ORF">POSPLADRAFT_1117085</name>
</gene>
<dbReference type="GeneID" id="36328431"/>
<dbReference type="AlphaFoldDB" id="A0A1X6MI30"/>
<feature type="non-terminal residue" evidence="1">
    <location>
        <position position="446"/>
    </location>
</feature>
<feature type="non-terminal residue" evidence="1">
    <location>
        <position position="1"/>
    </location>
</feature>
<proteinExistence type="predicted"/>
<sequence>RTREHTQALVAALDLVTLWEDYGIVGDIIPFTNDFPRADINQLMTPDLLHQIIKGTFYDHLVTWVHEYLVLEHGESEAKKILDEIDRRIAAVPPFSGLRRFPEGRDFKQWTGDDSKALMKVRIPVTWHLRLSDKDCPQVYLPAIAGLVPADIVRTSSAFLEFCYLVRRSTLTERTLREVSDALGRFHDYRKIFETTGVRSDGFSLPRQHSLDHYLQHSRKFGAPNGLCSSITESKHIKAVKEPWRRSNRFEALGQMLLTNQRLDKLSAAREDFSARGMLHGTVLTEALHERERPALEELVSRFLFEQTHRDDPNAPNAEDVPLADCPIHTGRVYVVHSASATFYAPSDLSSIAGMRRERIRATPSWRSGPGRYDCVFVNNNDADGFRGLLAARVRLFFSFTYEQVKYPCALVEWFSPVSQEPDDDTGMWIVEPDFDEDGRRSVSVI</sequence>
<protein>
    <submittedName>
        <fullName evidence="1">Uncharacterized protein</fullName>
    </submittedName>
</protein>
<evidence type="ECO:0000313" key="2">
    <source>
        <dbReference type="Proteomes" id="UP000194127"/>
    </source>
</evidence>
<dbReference type="OrthoDB" id="3199698at2759"/>
<dbReference type="EMBL" id="KZ111081">
    <property type="protein sequence ID" value="OSX55713.1"/>
    <property type="molecule type" value="Genomic_DNA"/>
</dbReference>
<dbReference type="RefSeq" id="XP_024332507.1">
    <property type="nucleotide sequence ID" value="XM_024483482.1"/>
</dbReference>
<dbReference type="InterPro" id="IPR041078">
    <property type="entry name" value="Plavaka"/>
</dbReference>
<name>A0A1X6MI30_9APHY</name>